<feature type="domain" description="HTH luxR-type" evidence="6">
    <location>
        <begin position="145"/>
        <end position="210"/>
    </location>
</feature>
<evidence type="ECO:0000313" key="8">
    <source>
        <dbReference type="EMBL" id="EFM12449.1"/>
    </source>
</evidence>
<evidence type="ECO:0000313" key="9">
    <source>
        <dbReference type="Proteomes" id="UP000005387"/>
    </source>
</evidence>
<gene>
    <name evidence="8" type="ORF">PaecuDRAFT_1129</name>
</gene>
<dbReference type="InterPro" id="IPR000792">
    <property type="entry name" value="Tscrpt_reg_LuxR_C"/>
</dbReference>
<dbReference type="PROSITE" id="PS50043">
    <property type="entry name" value="HTH_LUXR_2"/>
    <property type="match status" value="1"/>
</dbReference>
<dbReference type="PRINTS" id="PR00038">
    <property type="entry name" value="HTHLUXR"/>
</dbReference>
<name>E0I657_9BACL</name>
<keyword evidence="4" id="KW-0804">Transcription</keyword>
<dbReference type="eggNOG" id="COG2197">
    <property type="taxonomic scope" value="Bacteria"/>
</dbReference>
<dbReference type="InterPro" id="IPR011006">
    <property type="entry name" value="CheY-like_superfamily"/>
</dbReference>
<protein>
    <submittedName>
        <fullName evidence="8">Two component transcriptional regulator, LuxR family</fullName>
    </submittedName>
</protein>
<organism evidence="8 9">
    <name type="scientific">Paenibacillus curdlanolyticus YK9</name>
    <dbReference type="NCBI Taxonomy" id="717606"/>
    <lineage>
        <taxon>Bacteria</taxon>
        <taxon>Bacillati</taxon>
        <taxon>Bacillota</taxon>
        <taxon>Bacilli</taxon>
        <taxon>Bacillales</taxon>
        <taxon>Paenibacillaceae</taxon>
        <taxon>Paenibacillus</taxon>
    </lineage>
</organism>
<keyword evidence="9" id="KW-1185">Reference proteome</keyword>
<accession>E0I657</accession>
<sequence length="214" mass="24252">MGVVETTNPIKILIVEDDPDWVRSITTFLHLQPDMLVVGAALSGEEAVRLAASLSYDIALIDFHLSEEGLNGVQTALELNELKPARFIMLTSERDERRMTDAFTAGAYEYLDKARFRELAQTIRSVHHHPEAMDALHKELKRLKREEQLSSLTPAEREIFERIEQGQTHAEMEKQLVKAESTLKNQINKILKKLGVKSGREAVEKVRRNGIGKP</sequence>
<dbReference type="STRING" id="717606.PaecuDRAFT_1129"/>
<dbReference type="PANTHER" id="PTHR43214">
    <property type="entry name" value="TWO-COMPONENT RESPONSE REGULATOR"/>
    <property type="match status" value="1"/>
</dbReference>
<reference evidence="8 9" key="1">
    <citation type="submission" date="2010-07" db="EMBL/GenBank/DDBJ databases">
        <title>The draft genome of Paenibacillus curdlanolyticus YK9.</title>
        <authorList>
            <consortium name="US DOE Joint Genome Institute (JGI-PGF)"/>
            <person name="Lucas S."/>
            <person name="Copeland A."/>
            <person name="Lapidus A."/>
            <person name="Cheng J.-F."/>
            <person name="Bruce D."/>
            <person name="Goodwin L."/>
            <person name="Pitluck S."/>
            <person name="Land M.L."/>
            <person name="Hauser L."/>
            <person name="Chang Y.-J."/>
            <person name="Jeffries C."/>
            <person name="Anderson I.J."/>
            <person name="Johnson E."/>
            <person name="Loganathan U."/>
            <person name="Mulhopadhyay B."/>
            <person name="Kyrpides N."/>
            <person name="Woyke T.J."/>
        </authorList>
    </citation>
    <scope>NUCLEOTIDE SEQUENCE [LARGE SCALE GENOMIC DNA]</scope>
    <source>
        <strain evidence="8 9">YK9</strain>
    </source>
</reference>
<evidence type="ECO:0000256" key="2">
    <source>
        <dbReference type="ARBA" id="ARBA00023015"/>
    </source>
</evidence>
<dbReference type="PROSITE" id="PS50110">
    <property type="entry name" value="RESPONSE_REGULATORY"/>
    <property type="match status" value="1"/>
</dbReference>
<dbReference type="OrthoDB" id="192836at2"/>
<dbReference type="Pfam" id="PF00196">
    <property type="entry name" value="GerE"/>
    <property type="match status" value="1"/>
</dbReference>
<dbReference type="PANTHER" id="PTHR43214:SF43">
    <property type="entry name" value="TWO-COMPONENT RESPONSE REGULATOR"/>
    <property type="match status" value="1"/>
</dbReference>
<keyword evidence="3" id="KW-0238">DNA-binding</keyword>
<dbReference type="RefSeq" id="WP_006037144.1">
    <property type="nucleotide sequence ID" value="NZ_AEDD01000002.1"/>
</dbReference>
<dbReference type="GO" id="GO:0006355">
    <property type="term" value="P:regulation of DNA-templated transcription"/>
    <property type="evidence" value="ECO:0007669"/>
    <property type="project" value="InterPro"/>
</dbReference>
<dbReference type="SUPFAM" id="SSF52172">
    <property type="entry name" value="CheY-like"/>
    <property type="match status" value="1"/>
</dbReference>
<dbReference type="SMART" id="SM00421">
    <property type="entry name" value="HTH_LUXR"/>
    <property type="match status" value="1"/>
</dbReference>
<dbReference type="GO" id="GO:0000160">
    <property type="term" value="P:phosphorelay signal transduction system"/>
    <property type="evidence" value="ECO:0007669"/>
    <property type="project" value="InterPro"/>
</dbReference>
<evidence type="ECO:0000259" key="7">
    <source>
        <dbReference type="PROSITE" id="PS50110"/>
    </source>
</evidence>
<dbReference type="EMBL" id="AEDD01000002">
    <property type="protein sequence ID" value="EFM12449.1"/>
    <property type="molecule type" value="Genomic_DNA"/>
</dbReference>
<dbReference type="SUPFAM" id="SSF46894">
    <property type="entry name" value="C-terminal effector domain of the bipartite response regulators"/>
    <property type="match status" value="1"/>
</dbReference>
<dbReference type="Gene3D" id="3.40.50.2300">
    <property type="match status" value="1"/>
</dbReference>
<dbReference type="InterPro" id="IPR039420">
    <property type="entry name" value="WalR-like"/>
</dbReference>
<dbReference type="AlphaFoldDB" id="E0I657"/>
<dbReference type="Pfam" id="PF00072">
    <property type="entry name" value="Response_reg"/>
    <property type="match status" value="1"/>
</dbReference>
<evidence type="ECO:0000259" key="6">
    <source>
        <dbReference type="PROSITE" id="PS50043"/>
    </source>
</evidence>
<feature type="modified residue" description="4-aspartylphosphate" evidence="5">
    <location>
        <position position="62"/>
    </location>
</feature>
<dbReference type="InterPro" id="IPR001789">
    <property type="entry name" value="Sig_transdc_resp-reg_receiver"/>
</dbReference>
<dbReference type="InterPro" id="IPR058245">
    <property type="entry name" value="NreC/VraR/RcsB-like_REC"/>
</dbReference>
<dbReference type="InterPro" id="IPR016032">
    <property type="entry name" value="Sig_transdc_resp-reg_C-effctor"/>
</dbReference>
<evidence type="ECO:0000256" key="4">
    <source>
        <dbReference type="ARBA" id="ARBA00023163"/>
    </source>
</evidence>
<keyword evidence="2" id="KW-0805">Transcription regulation</keyword>
<dbReference type="SMART" id="SM00448">
    <property type="entry name" value="REC"/>
    <property type="match status" value="1"/>
</dbReference>
<proteinExistence type="predicted"/>
<dbReference type="GO" id="GO:0003677">
    <property type="term" value="F:DNA binding"/>
    <property type="evidence" value="ECO:0007669"/>
    <property type="project" value="UniProtKB-KW"/>
</dbReference>
<evidence type="ECO:0000256" key="5">
    <source>
        <dbReference type="PROSITE-ProRule" id="PRU00169"/>
    </source>
</evidence>
<dbReference type="Proteomes" id="UP000005387">
    <property type="component" value="Unassembled WGS sequence"/>
</dbReference>
<evidence type="ECO:0000256" key="3">
    <source>
        <dbReference type="ARBA" id="ARBA00023125"/>
    </source>
</evidence>
<feature type="domain" description="Response regulatory" evidence="7">
    <location>
        <begin position="11"/>
        <end position="128"/>
    </location>
</feature>
<dbReference type="CDD" id="cd17535">
    <property type="entry name" value="REC_NarL-like"/>
    <property type="match status" value="1"/>
</dbReference>
<keyword evidence="1 5" id="KW-0597">Phosphoprotein</keyword>
<evidence type="ECO:0000256" key="1">
    <source>
        <dbReference type="ARBA" id="ARBA00022553"/>
    </source>
</evidence>